<reference evidence="2" key="1">
    <citation type="submission" date="2021-02" db="EMBL/GenBank/DDBJ databases">
        <authorList>
            <person name="Cremers G."/>
            <person name="Picone N."/>
        </authorList>
    </citation>
    <scope>NUCLEOTIDE SEQUENCE</scope>
    <source>
        <strain evidence="2">PQ17</strain>
    </source>
</reference>
<keyword evidence="3" id="KW-1185">Reference proteome</keyword>
<evidence type="ECO:0000256" key="1">
    <source>
        <dbReference type="SAM" id="MobiDB-lite"/>
    </source>
</evidence>
<gene>
    <name evidence="2" type="ORF">MPNT_40124</name>
</gene>
<name>A0A8J2FSZ7_9BACT</name>
<evidence type="ECO:0000313" key="2">
    <source>
        <dbReference type="EMBL" id="CAF0701062.1"/>
    </source>
</evidence>
<dbReference type="EMBL" id="CAJNOB010000034">
    <property type="protein sequence ID" value="CAF0701062.1"/>
    <property type="molecule type" value="Genomic_DNA"/>
</dbReference>
<dbReference type="Proteomes" id="UP000663859">
    <property type="component" value="Unassembled WGS sequence"/>
</dbReference>
<evidence type="ECO:0000313" key="3">
    <source>
        <dbReference type="Proteomes" id="UP000663859"/>
    </source>
</evidence>
<dbReference type="AlphaFoldDB" id="A0A8J2FSZ7"/>
<proteinExistence type="predicted"/>
<accession>A0A8J2FSZ7</accession>
<feature type="region of interest" description="Disordered" evidence="1">
    <location>
        <begin position="1"/>
        <end position="48"/>
    </location>
</feature>
<feature type="compositionally biased region" description="Basic and acidic residues" evidence="1">
    <location>
        <begin position="9"/>
        <end position="35"/>
    </location>
</feature>
<sequence length="70" mass="7944">MASSLRRQGSFERDELGQRKEGEMKQNGDYKEGKKARALPPSGKHANWGSYPKCKLATILCFGVHFFRVN</sequence>
<protein>
    <submittedName>
        <fullName evidence="2">Uncharacterized protein</fullName>
    </submittedName>
</protein>
<organism evidence="2 3">
    <name type="scientific">Candidatus Methylacidithermus pantelleriae</name>
    <dbReference type="NCBI Taxonomy" id="2744239"/>
    <lineage>
        <taxon>Bacteria</taxon>
        <taxon>Pseudomonadati</taxon>
        <taxon>Verrucomicrobiota</taxon>
        <taxon>Methylacidiphilae</taxon>
        <taxon>Methylacidiphilales</taxon>
        <taxon>Methylacidiphilaceae</taxon>
        <taxon>Candidatus Methylacidithermus</taxon>
    </lineage>
</organism>
<comment type="caution">
    <text evidence="2">The sequence shown here is derived from an EMBL/GenBank/DDBJ whole genome shotgun (WGS) entry which is preliminary data.</text>
</comment>